<dbReference type="InterPro" id="IPR007867">
    <property type="entry name" value="GMC_OxRtase_C"/>
</dbReference>
<feature type="region of interest" description="Disordered" evidence="2">
    <location>
        <begin position="745"/>
        <end position="772"/>
    </location>
</feature>
<dbReference type="Pfam" id="PF00561">
    <property type="entry name" value="Abhydrolase_1"/>
    <property type="match status" value="1"/>
</dbReference>
<evidence type="ECO:0000256" key="1">
    <source>
        <dbReference type="ARBA" id="ARBA00010790"/>
    </source>
</evidence>
<reference evidence="4 5" key="2">
    <citation type="submission" date="2015-05" db="EMBL/GenBank/DDBJ databases">
        <authorList>
            <person name="Morales-Cruz A."/>
            <person name="Amrine K.C."/>
            <person name="Cantu D."/>
        </authorList>
    </citation>
    <scope>NUCLEOTIDE SEQUENCE [LARGE SCALE GENOMIC DNA]</scope>
    <source>
        <strain evidence="4">DA912</strain>
    </source>
</reference>
<dbReference type="Pfam" id="PF00732">
    <property type="entry name" value="GMC_oxred_N"/>
    <property type="match status" value="1"/>
</dbReference>
<gene>
    <name evidence="4" type="ORF">UCDDA912_g10367</name>
</gene>
<dbReference type="Pfam" id="PF05199">
    <property type="entry name" value="GMC_oxred_C"/>
    <property type="match status" value="1"/>
</dbReference>
<dbReference type="InterPro" id="IPR036188">
    <property type="entry name" value="FAD/NAD-bd_sf"/>
</dbReference>
<protein>
    <submittedName>
        <fullName evidence="4">Putative aryl-alcohol dehydrogenase</fullName>
    </submittedName>
</protein>
<dbReference type="Gene3D" id="3.50.50.60">
    <property type="entry name" value="FAD/NAD(P)-binding domain"/>
    <property type="match status" value="1"/>
</dbReference>
<comment type="caution">
    <text evidence="4">The sequence shown here is derived from an EMBL/GenBank/DDBJ whole genome shotgun (WGS) entry which is preliminary data.</text>
</comment>
<dbReference type="SUPFAM" id="SSF53474">
    <property type="entry name" value="alpha/beta-Hydrolases"/>
    <property type="match status" value="1"/>
</dbReference>
<dbReference type="PANTHER" id="PTHR11552">
    <property type="entry name" value="GLUCOSE-METHANOL-CHOLINE GMC OXIDOREDUCTASE"/>
    <property type="match status" value="1"/>
</dbReference>
<keyword evidence="5" id="KW-1185">Reference proteome</keyword>
<evidence type="ECO:0000259" key="3">
    <source>
        <dbReference type="PROSITE" id="PS00624"/>
    </source>
</evidence>
<dbReference type="STRING" id="1214573.A0A0G2F651"/>
<comment type="similarity">
    <text evidence="1">Belongs to the GMC oxidoreductase family.</text>
</comment>
<dbReference type="InterPro" id="IPR012132">
    <property type="entry name" value="GMC_OxRdtase"/>
</dbReference>
<dbReference type="OrthoDB" id="269227at2759"/>
<feature type="compositionally biased region" description="Basic and acidic residues" evidence="2">
    <location>
        <begin position="750"/>
        <end position="772"/>
    </location>
</feature>
<reference evidence="4 5" key="1">
    <citation type="submission" date="2015-05" db="EMBL/GenBank/DDBJ databases">
        <title>Distinctive expansion of gene families associated with plant cell wall degradation and secondary metabolism in the genomes of grapevine trunk pathogens.</title>
        <authorList>
            <person name="Lawrence D.P."/>
            <person name="Travadon R."/>
            <person name="Rolshausen P.E."/>
            <person name="Baumgartner K."/>
        </authorList>
    </citation>
    <scope>NUCLEOTIDE SEQUENCE [LARGE SCALE GENOMIC DNA]</scope>
    <source>
        <strain evidence="4">DA912</strain>
    </source>
</reference>
<dbReference type="PANTHER" id="PTHR11552:SF210">
    <property type="entry name" value="GLUCOSE-METHANOL-CHOLINE OXIDOREDUCTASE N-TERMINAL DOMAIN-CONTAINING PROTEIN-RELATED"/>
    <property type="match status" value="1"/>
</dbReference>
<dbReference type="SUPFAM" id="SSF51905">
    <property type="entry name" value="FAD/NAD(P)-binding domain"/>
    <property type="match status" value="1"/>
</dbReference>
<evidence type="ECO:0000313" key="5">
    <source>
        <dbReference type="Proteomes" id="UP000034680"/>
    </source>
</evidence>
<dbReference type="GO" id="GO:0050660">
    <property type="term" value="F:flavin adenine dinucleotide binding"/>
    <property type="evidence" value="ECO:0007669"/>
    <property type="project" value="InterPro"/>
</dbReference>
<dbReference type="PROSITE" id="PS00624">
    <property type="entry name" value="GMC_OXRED_2"/>
    <property type="match status" value="1"/>
</dbReference>
<name>A0A0G2F651_9PEZI</name>
<feature type="domain" description="Glucose-methanol-choline oxidoreductase N-terminal" evidence="3">
    <location>
        <begin position="293"/>
        <end position="307"/>
    </location>
</feature>
<evidence type="ECO:0000256" key="2">
    <source>
        <dbReference type="SAM" id="MobiDB-lite"/>
    </source>
</evidence>
<organism evidence="4 5">
    <name type="scientific">Diaporthe ampelina</name>
    <dbReference type="NCBI Taxonomy" id="1214573"/>
    <lineage>
        <taxon>Eukaryota</taxon>
        <taxon>Fungi</taxon>
        <taxon>Dikarya</taxon>
        <taxon>Ascomycota</taxon>
        <taxon>Pezizomycotina</taxon>
        <taxon>Sordariomycetes</taxon>
        <taxon>Sordariomycetidae</taxon>
        <taxon>Diaporthales</taxon>
        <taxon>Diaporthaceae</taxon>
        <taxon>Diaporthe</taxon>
    </lineage>
</organism>
<dbReference type="Proteomes" id="UP000034680">
    <property type="component" value="Unassembled WGS sequence"/>
</dbReference>
<evidence type="ECO:0000313" key="4">
    <source>
        <dbReference type="EMBL" id="KKY29716.1"/>
    </source>
</evidence>
<dbReference type="GO" id="GO:0016614">
    <property type="term" value="F:oxidoreductase activity, acting on CH-OH group of donors"/>
    <property type="evidence" value="ECO:0007669"/>
    <property type="project" value="InterPro"/>
</dbReference>
<dbReference type="InterPro" id="IPR000073">
    <property type="entry name" value="AB_hydrolase_1"/>
</dbReference>
<accession>A0A0G2F651</accession>
<dbReference type="InterPro" id="IPR029058">
    <property type="entry name" value="AB_hydrolase_fold"/>
</dbReference>
<dbReference type="Gene3D" id="3.30.560.10">
    <property type="entry name" value="Glucose Oxidase, domain 3"/>
    <property type="match status" value="1"/>
</dbReference>
<proteinExistence type="inferred from homology"/>
<dbReference type="PRINTS" id="PR00412">
    <property type="entry name" value="EPOXHYDRLASE"/>
</dbReference>
<sequence length="984" mass="107045">MASPTADMSSAAGLETSEFDFVVVGGGTAGLVVASRLTENPDIRVLVLEAGADRRQDPRIKIQGLGLSTFSDPDFDWCLSTEPQPGLNNRRLGQPQGKTLGGSSAINLGMVIYPSRSGFDSWEKLGNAGWGWRSMAPYFRKFHTYTAPEPNTQEDLMLDYVVKDAQGTSGPLQISYGSGAGYPPFSNAWPRAWSNLNKKLTGDPISGVAVGPFNNPATIDPVTKERTHAGNAYLSEEVSSRKNIRVVTEALVSKVILDRGPGGKAKATGVEFKAKDGKTRRITASHEVVLAAGAIKTPQVLELSGVGSAEVLQRNGVECLVDNPNVGENLQDHGFVPFSWEVADPATSGDQMRNPEVVQMALDAYTTAKAGPLSTHALASAFLPLQNQDLSPSSVDELLPEHFDNQPIPAALKKQYEVLREQIRAPDDCSAQYTIAPFQITPSADPSPQATFGMKEDGFYASMVAVLNHPFSRGSVHIQSSDPEAAPIVDPRTMSHPLDLELHARHALVLETLRDTSPLRELFKEGGRRIHNGGRRVQTLDEAKEAVRNGFTPHYHVCGTAAMLPREDGGVVDPKLRVYGVDGLRVVDASVFPLIPRGGITQRHVDLTSVASCGLKIFLLEAGSPKDPLVLLFHGYPELAYTWRKIILPLASKGYHVVAPDSRGYGRTTGWDTSSYAHANLSQFTKTQLVLDNIVLMRALGHETAACVVGHDFGATAASACALTRPDLFKAAVFMSHVPLGPAELPPLDRASESKGSKEGEAQARLPRDPDILTSLAKRDSPVKHYQWYNSTPSAAHDWENPPQGLRAFLRGYVHLKSHAWQGHGDLGRLTGWTADQLARMPGYYIMPISSTMPGIVEQEMRSEDASLTKAFMSDEELDVYASEFERTGFQGMLNWYRSSTDPRSLDPAMTIFAGRKFDVPTTYISGAADWGNYQRPGALEGLETGRTASDYRGTRIFDGAGHWPQTEIPKIVCEEVLKFLDGH</sequence>
<dbReference type="SUPFAM" id="SSF54373">
    <property type="entry name" value="FAD-linked reductases, C-terminal domain"/>
    <property type="match status" value="1"/>
</dbReference>
<dbReference type="InterPro" id="IPR000172">
    <property type="entry name" value="GMC_OxRdtase_N"/>
</dbReference>
<dbReference type="InterPro" id="IPR000639">
    <property type="entry name" value="Epox_hydrolase-like"/>
</dbReference>
<dbReference type="Gene3D" id="3.40.50.1820">
    <property type="entry name" value="alpha/beta hydrolase"/>
    <property type="match status" value="1"/>
</dbReference>
<dbReference type="AlphaFoldDB" id="A0A0G2F651"/>
<dbReference type="EMBL" id="LCUC01000647">
    <property type="protein sequence ID" value="KKY29716.1"/>
    <property type="molecule type" value="Genomic_DNA"/>
</dbReference>